<comment type="caution">
    <text evidence="2">The sequence shown here is derived from an EMBL/GenBank/DDBJ whole genome shotgun (WGS) entry which is preliminary data.</text>
</comment>
<protein>
    <submittedName>
        <fullName evidence="2">Uncharacterized protein</fullName>
    </submittedName>
</protein>
<dbReference type="Proteomes" id="UP000468828">
    <property type="component" value="Unassembled WGS sequence"/>
</dbReference>
<sequence length="98" mass="9603">MGKHSADDGAGVDPFVAAALAQRPAPAEPVAPRHAPGLVPVGADGTGGLGWPGDPADGSGLGWPAGDADSAGAAEQRPARSRGGWRRLFGGARQDDAA</sequence>
<gene>
    <name evidence="3" type="ORF">G3R41_03505</name>
    <name evidence="2" type="ORF">GCU67_03505</name>
</gene>
<accession>A0A6P0EQ83</accession>
<name>A0A6P0EQ83_9ACTN</name>
<evidence type="ECO:0000313" key="3">
    <source>
        <dbReference type="EMBL" id="NEN50014.1"/>
    </source>
</evidence>
<reference evidence="2 4" key="1">
    <citation type="submission" date="2020-01" db="EMBL/GenBank/DDBJ databases">
        <title>the WGS Modestobacter muralis CPCC 204518.</title>
        <authorList>
            <person name="Jiang Z."/>
        </authorList>
    </citation>
    <scope>NUCLEOTIDE SEQUENCE [LARGE SCALE GENOMIC DNA]</scope>
    <source>
        <strain evidence="2 4">DSM 100205</strain>
    </source>
</reference>
<evidence type="ECO:0000313" key="5">
    <source>
        <dbReference type="Proteomes" id="UP000471152"/>
    </source>
</evidence>
<dbReference type="RefSeq" id="WP_163609709.1">
    <property type="nucleotide sequence ID" value="NZ_JAAGWB010000012.1"/>
</dbReference>
<keyword evidence="4" id="KW-1185">Reference proteome</keyword>
<proteinExistence type="predicted"/>
<dbReference type="Proteomes" id="UP000471152">
    <property type="component" value="Unassembled WGS sequence"/>
</dbReference>
<evidence type="ECO:0000313" key="2">
    <source>
        <dbReference type="EMBL" id="NEK93247.1"/>
    </source>
</evidence>
<evidence type="ECO:0000256" key="1">
    <source>
        <dbReference type="SAM" id="MobiDB-lite"/>
    </source>
</evidence>
<dbReference type="AlphaFoldDB" id="A0A6P0EQ83"/>
<feature type="region of interest" description="Disordered" evidence="1">
    <location>
        <begin position="22"/>
        <end position="98"/>
    </location>
</feature>
<organism evidence="2 4">
    <name type="scientific">Modestobacter muralis</name>
    <dbReference type="NCBI Taxonomy" id="1608614"/>
    <lineage>
        <taxon>Bacteria</taxon>
        <taxon>Bacillati</taxon>
        <taxon>Actinomycetota</taxon>
        <taxon>Actinomycetes</taxon>
        <taxon>Geodermatophilales</taxon>
        <taxon>Geodermatophilaceae</taxon>
        <taxon>Modestobacter</taxon>
    </lineage>
</organism>
<reference evidence="3 5" key="2">
    <citation type="submission" date="2020-02" db="EMBL/GenBank/DDBJ databases">
        <title>The WGS of Modestobacter muralis DSM 100205.</title>
        <authorList>
            <person name="Jiang Z."/>
        </authorList>
    </citation>
    <scope>NUCLEOTIDE SEQUENCE [LARGE SCALE GENOMIC DNA]</scope>
    <source>
        <strain evidence="3 5">DSM 100205</strain>
    </source>
</reference>
<dbReference type="EMBL" id="JAAGWB010000012">
    <property type="protein sequence ID" value="NEN50014.1"/>
    <property type="molecule type" value="Genomic_DNA"/>
</dbReference>
<evidence type="ECO:0000313" key="4">
    <source>
        <dbReference type="Proteomes" id="UP000468828"/>
    </source>
</evidence>
<dbReference type="EMBL" id="JAAGWH010000012">
    <property type="protein sequence ID" value="NEK93247.1"/>
    <property type="molecule type" value="Genomic_DNA"/>
</dbReference>